<dbReference type="RefSeq" id="XP_065650223.1">
    <property type="nucleotide sequence ID" value="XM_065794151.1"/>
</dbReference>
<evidence type="ECO:0000313" key="11">
    <source>
        <dbReference type="RefSeq" id="XP_065650223.1"/>
    </source>
</evidence>
<evidence type="ECO:0000256" key="7">
    <source>
        <dbReference type="ARBA" id="ARBA00023128"/>
    </source>
</evidence>
<evidence type="ECO:0000256" key="8">
    <source>
        <dbReference type="ARBA" id="ARBA00023136"/>
    </source>
</evidence>
<evidence type="ECO:0000256" key="2">
    <source>
        <dbReference type="ARBA" id="ARBA00006416"/>
    </source>
</evidence>
<keyword evidence="8" id="KW-0472">Membrane</keyword>
<comment type="subcellular location">
    <subcellularLocation>
        <location evidence="1 9">Mitochondrion inner membrane</location>
        <topology evidence="1 9">Multi-pass membrane protein</topology>
    </subcellularLocation>
</comment>
<evidence type="ECO:0000256" key="9">
    <source>
        <dbReference type="RuleBase" id="RU363100"/>
    </source>
</evidence>
<gene>
    <name evidence="11" type="primary">LOC136078381</name>
</gene>
<dbReference type="GeneID" id="136078381"/>
<name>A0ABM4BMC3_HYDVU</name>
<keyword evidence="3 9" id="KW-0813">Transport</keyword>
<dbReference type="PANTHER" id="PTHR14154">
    <property type="entry name" value="UPF0041 BRAIN PROTEIN 44-RELATED"/>
    <property type="match status" value="1"/>
</dbReference>
<comment type="function">
    <text evidence="9">Mediates the uptake of pyruvate into mitochondria.</text>
</comment>
<dbReference type="Pfam" id="PF03650">
    <property type="entry name" value="MPC"/>
    <property type="match status" value="1"/>
</dbReference>
<protein>
    <recommendedName>
        <fullName evidence="9">Mitochondrial pyruvate carrier</fullName>
    </recommendedName>
</protein>
<evidence type="ECO:0000256" key="5">
    <source>
        <dbReference type="ARBA" id="ARBA00022792"/>
    </source>
</evidence>
<evidence type="ECO:0000256" key="1">
    <source>
        <dbReference type="ARBA" id="ARBA00004448"/>
    </source>
</evidence>
<reference evidence="11" key="1">
    <citation type="submission" date="2025-08" db="UniProtKB">
        <authorList>
            <consortium name="RefSeq"/>
        </authorList>
    </citation>
    <scope>IDENTIFICATION</scope>
</reference>
<keyword evidence="10" id="KW-1185">Reference proteome</keyword>
<sequence length="109" mass="12510">MASIFGNFVRQIKTKDFWWNYICSTHFWGPVVNWGIPLAAIADMKKDPDMISPRMTSALCIYSALFMRFAWKVQPRNLLLFACHATNEGAQLIQLGRCVNHSLKEKKSS</sequence>
<evidence type="ECO:0000256" key="3">
    <source>
        <dbReference type="ARBA" id="ARBA00022448"/>
    </source>
</evidence>
<dbReference type="Proteomes" id="UP001652625">
    <property type="component" value="Chromosome 03"/>
</dbReference>
<evidence type="ECO:0000256" key="4">
    <source>
        <dbReference type="ARBA" id="ARBA00022692"/>
    </source>
</evidence>
<organism evidence="10 11">
    <name type="scientific">Hydra vulgaris</name>
    <name type="common">Hydra</name>
    <name type="synonym">Hydra attenuata</name>
    <dbReference type="NCBI Taxonomy" id="6087"/>
    <lineage>
        <taxon>Eukaryota</taxon>
        <taxon>Metazoa</taxon>
        <taxon>Cnidaria</taxon>
        <taxon>Hydrozoa</taxon>
        <taxon>Hydroidolina</taxon>
        <taxon>Anthoathecata</taxon>
        <taxon>Aplanulata</taxon>
        <taxon>Hydridae</taxon>
        <taxon>Hydra</taxon>
    </lineage>
</organism>
<dbReference type="InterPro" id="IPR005336">
    <property type="entry name" value="MPC"/>
</dbReference>
<keyword evidence="4" id="KW-0812">Transmembrane</keyword>
<evidence type="ECO:0000256" key="6">
    <source>
        <dbReference type="ARBA" id="ARBA00022989"/>
    </source>
</evidence>
<accession>A0ABM4BMC3</accession>
<keyword evidence="5 9" id="KW-0999">Mitochondrion inner membrane</keyword>
<keyword evidence="7 9" id="KW-0496">Mitochondrion</keyword>
<keyword evidence="6" id="KW-1133">Transmembrane helix</keyword>
<comment type="similarity">
    <text evidence="2 9">Belongs to the mitochondrial pyruvate carrier (MPC) (TC 2.A.105) family.</text>
</comment>
<evidence type="ECO:0000313" key="10">
    <source>
        <dbReference type="Proteomes" id="UP001652625"/>
    </source>
</evidence>
<proteinExistence type="inferred from homology"/>